<dbReference type="AlphaFoldDB" id="A0A0D2BGN7"/>
<name>A0A0D2BGN7_9EURO</name>
<evidence type="ECO:0000256" key="1">
    <source>
        <dbReference type="SAM" id="Coils"/>
    </source>
</evidence>
<keyword evidence="4" id="KW-1185">Reference proteome</keyword>
<dbReference type="VEuPathDB" id="FungiDB:PV06_11154"/>
<gene>
    <name evidence="3" type="ORF">PV06_11154</name>
</gene>
<proteinExistence type="predicted"/>
<dbReference type="Proteomes" id="UP000053342">
    <property type="component" value="Unassembled WGS sequence"/>
</dbReference>
<dbReference type="GeneID" id="27363228"/>
<dbReference type="EMBL" id="KN847351">
    <property type="protein sequence ID" value="KIW36642.1"/>
    <property type="molecule type" value="Genomic_DNA"/>
</dbReference>
<feature type="coiled-coil region" evidence="1">
    <location>
        <begin position="43"/>
        <end position="119"/>
    </location>
</feature>
<reference evidence="3 4" key="1">
    <citation type="submission" date="2015-01" db="EMBL/GenBank/DDBJ databases">
        <title>The Genome Sequence of Exophiala oligosperma CBS72588.</title>
        <authorList>
            <consortium name="The Broad Institute Genomics Platform"/>
            <person name="Cuomo C."/>
            <person name="de Hoog S."/>
            <person name="Gorbushina A."/>
            <person name="Stielow B."/>
            <person name="Teixiera M."/>
            <person name="Abouelleil A."/>
            <person name="Chapman S.B."/>
            <person name="Priest M."/>
            <person name="Young S.K."/>
            <person name="Wortman J."/>
            <person name="Nusbaum C."/>
            <person name="Birren B."/>
        </authorList>
    </citation>
    <scope>NUCLEOTIDE SEQUENCE [LARGE SCALE GENOMIC DNA]</scope>
    <source>
        <strain evidence="3 4">CBS 72588</strain>
    </source>
</reference>
<keyword evidence="1" id="KW-0175">Coiled coil</keyword>
<sequence>MERSETAIISPLRLTEESGNDRRPKDPPWIEEDERTKLQIQDKDALSLKVKRLQAALKQRTAEQFQRMRSLEETERQNQVMEEGLKRFQSTLVSVQARLQDLQSEVKSLRGQMEEISGKLLAGSVDR</sequence>
<dbReference type="RefSeq" id="XP_016256858.1">
    <property type="nucleotide sequence ID" value="XM_016412782.1"/>
</dbReference>
<accession>A0A0D2BGN7</accession>
<evidence type="ECO:0000313" key="3">
    <source>
        <dbReference type="EMBL" id="KIW36642.1"/>
    </source>
</evidence>
<organism evidence="3 4">
    <name type="scientific">Exophiala oligosperma</name>
    <dbReference type="NCBI Taxonomy" id="215243"/>
    <lineage>
        <taxon>Eukaryota</taxon>
        <taxon>Fungi</taxon>
        <taxon>Dikarya</taxon>
        <taxon>Ascomycota</taxon>
        <taxon>Pezizomycotina</taxon>
        <taxon>Eurotiomycetes</taxon>
        <taxon>Chaetothyriomycetidae</taxon>
        <taxon>Chaetothyriales</taxon>
        <taxon>Herpotrichiellaceae</taxon>
        <taxon>Exophiala</taxon>
    </lineage>
</organism>
<feature type="region of interest" description="Disordered" evidence="2">
    <location>
        <begin position="1"/>
        <end position="37"/>
    </location>
</feature>
<evidence type="ECO:0000256" key="2">
    <source>
        <dbReference type="SAM" id="MobiDB-lite"/>
    </source>
</evidence>
<dbReference type="HOGENOM" id="CLU_2038078_0_0_1"/>
<protein>
    <submittedName>
        <fullName evidence="3">Uncharacterized protein</fullName>
    </submittedName>
</protein>
<feature type="compositionally biased region" description="Basic and acidic residues" evidence="2">
    <location>
        <begin position="14"/>
        <end position="37"/>
    </location>
</feature>
<evidence type="ECO:0000313" key="4">
    <source>
        <dbReference type="Proteomes" id="UP000053342"/>
    </source>
</evidence>